<evidence type="ECO:0000256" key="9">
    <source>
        <dbReference type="ARBA" id="ARBA00025694"/>
    </source>
</evidence>
<evidence type="ECO:0000256" key="10">
    <source>
        <dbReference type="ARBA" id="ARBA00030071"/>
    </source>
</evidence>
<dbReference type="Proteomes" id="UP000198418">
    <property type="component" value="Unassembled WGS sequence"/>
</dbReference>
<sequence>MTDERDHRTTLGPQQERPGNEIAIATTGFAFALVLTGAAFAIPSASFIWGPGHYAALFVLAVAQMGVHLVFFFQLSTAPRQINNILALAFGLLIVFLVIAGSLWIMAGLDANMPPMTAS</sequence>
<dbReference type="GO" id="GO:0009486">
    <property type="term" value="F:cytochrome bo3 ubiquinol oxidase activity"/>
    <property type="evidence" value="ECO:0007669"/>
    <property type="project" value="TreeGrafter"/>
</dbReference>
<dbReference type="Pfam" id="PF03626">
    <property type="entry name" value="COX4_pro"/>
    <property type="match status" value="1"/>
</dbReference>
<feature type="transmembrane region" description="Helical" evidence="14">
    <location>
        <begin position="85"/>
        <end position="107"/>
    </location>
</feature>
<comment type="subcellular location">
    <subcellularLocation>
        <location evidence="1">Cell membrane</location>
        <topology evidence="1">Multi-pass membrane protein</topology>
    </subcellularLocation>
</comment>
<evidence type="ECO:0000256" key="5">
    <source>
        <dbReference type="ARBA" id="ARBA00022475"/>
    </source>
</evidence>
<keyword evidence="5" id="KW-1003">Cell membrane</keyword>
<dbReference type="GO" id="GO:0005886">
    <property type="term" value="C:plasma membrane"/>
    <property type="evidence" value="ECO:0007669"/>
    <property type="project" value="UniProtKB-SubCell"/>
</dbReference>
<evidence type="ECO:0000256" key="11">
    <source>
        <dbReference type="ARBA" id="ARBA00030211"/>
    </source>
</evidence>
<evidence type="ECO:0000256" key="13">
    <source>
        <dbReference type="ARBA" id="ARBA00032185"/>
    </source>
</evidence>
<dbReference type="PANTHER" id="PTHR36835">
    <property type="entry name" value="CYTOCHROME BO(3) UBIQUINOL OXIDASE SUBUNIT 4"/>
    <property type="match status" value="1"/>
</dbReference>
<dbReference type="GO" id="GO:0019646">
    <property type="term" value="P:aerobic electron transport chain"/>
    <property type="evidence" value="ECO:0007669"/>
    <property type="project" value="TreeGrafter"/>
</dbReference>
<evidence type="ECO:0000256" key="2">
    <source>
        <dbReference type="ARBA" id="ARBA00008079"/>
    </source>
</evidence>
<organism evidence="15 16">
    <name type="scientific">Rhodoblastus acidophilus</name>
    <name type="common">Rhodopseudomonas acidophila</name>
    <dbReference type="NCBI Taxonomy" id="1074"/>
    <lineage>
        <taxon>Bacteria</taxon>
        <taxon>Pseudomonadati</taxon>
        <taxon>Pseudomonadota</taxon>
        <taxon>Alphaproteobacteria</taxon>
        <taxon>Hyphomicrobiales</taxon>
        <taxon>Rhodoblastaceae</taxon>
        <taxon>Rhodoblastus</taxon>
    </lineage>
</organism>
<accession>A0A212RQF6</accession>
<keyword evidence="7 14" id="KW-1133">Transmembrane helix</keyword>
<evidence type="ECO:0000256" key="8">
    <source>
        <dbReference type="ARBA" id="ARBA00023136"/>
    </source>
</evidence>
<reference evidence="16" key="1">
    <citation type="submission" date="2017-06" db="EMBL/GenBank/DDBJ databases">
        <authorList>
            <person name="Varghese N."/>
            <person name="Submissions S."/>
        </authorList>
    </citation>
    <scope>NUCLEOTIDE SEQUENCE [LARGE SCALE GENOMIC DNA]</scope>
    <source>
        <strain evidence="16">DSM 137</strain>
    </source>
</reference>
<name>A0A212RQF6_RHOAC</name>
<dbReference type="AlphaFoldDB" id="A0A212RQF6"/>
<dbReference type="OrthoDB" id="2375888at2"/>
<protein>
    <recommendedName>
        <fullName evidence="4">Cytochrome bo(3) ubiquinol oxidase subunit 4</fullName>
    </recommendedName>
    <alternativeName>
        <fullName evidence="13">Cytochrome o ubiquinol oxidase subunit 4</fullName>
    </alternativeName>
    <alternativeName>
        <fullName evidence="10">Oxidase bo(3) subunit 4</fullName>
    </alternativeName>
    <alternativeName>
        <fullName evidence="11">Ubiquinol oxidase polypeptide IV</fullName>
    </alternativeName>
    <alternativeName>
        <fullName evidence="12">Ubiquinol oxidase subunit 4</fullName>
    </alternativeName>
</protein>
<dbReference type="GO" id="GO:0009319">
    <property type="term" value="C:cytochrome o ubiquinol oxidase complex"/>
    <property type="evidence" value="ECO:0007669"/>
    <property type="project" value="TreeGrafter"/>
</dbReference>
<gene>
    <name evidence="15" type="ORF">SAMN06265338_106131</name>
</gene>
<evidence type="ECO:0000256" key="7">
    <source>
        <dbReference type="ARBA" id="ARBA00022989"/>
    </source>
</evidence>
<dbReference type="GO" id="GO:0015078">
    <property type="term" value="F:proton transmembrane transporter activity"/>
    <property type="evidence" value="ECO:0007669"/>
    <property type="project" value="TreeGrafter"/>
</dbReference>
<keyword evidence="6 14" id="KW-0812">Transmembrane</keyword>
<dbReference type="InterPro" id="IPR005171">
    <property type="entry name" value="Cyt_c_oxidase_su4_prok"/>
</dbReference>
<evidence type="ECO:0000256" key="14">
    <source>
        <dbReference type="SAM" id="Phobius"/>
    </source>
</evidence>
<keyword evidence="16" id="KW-1185">Reference proteome</keyword>
<evidence type="ECO:0000256" key="4">
    <source>
        <dbReference type="ARBA" id="ARBA00014689"/>
    </source>
</evidence>
<evidence type="ECO:0000313" key="15">
    <source>
        <dbReference type="EMBL" id="SNB74800.1"/>
    </source>
</evidence>
<evidence type="ECO:0000256" key="1">
    <source>
        <dbReference type="ARBA" id="ARBA00004651"/>
    </source>
</evidence>
<proteinExistence type="inferred from homology"/>
<comment type="function">
    <text evidence="9">Cytochrome bo(3) ubiquinol terminal oxidase is the component of the aerobic respiratory chain of E.coli that predominates when cells are grown at high aeration. Has proton pump activity across the membrane in addition to electron transfer, pumping 2 protons/electron.</text>
</comment>
<feature type="transmembrane region" description="Helical" evidence="14">
    <location>
        <begin position="54"/>
        <end position="73"/>
    </location>
</feature>
<dbReference type="PANTHER" id="PTHR36835:SF1">
    <property type="entry name" value="CYTOCHROME BO(3) UBIQUINOL OXIDASE SUBUNIT 4"/>
    <property type="match status" value="1"/>
</dbReference>
<comment type="similarity">
    <text evidence="2">Belongs to the cytochrome c oxidase bacterial subunit 4 family.</text>
</comment>
<comment type="subunit">
    <text evidence="3">Heterooctamer of two A chains, two B chains, two C chains and two D chains.</text>
</comment>
<evidence type="ECO:0000313" key="16">
    <source>
        <dbReference type="Proteomes" id="UP000198418"/>
    </source>
</evidence>
<evidence type="ECO:0000256" key="12">
    <source>
        <dbReference type="ARBA" id="ARBA00031887"/>
    </source>
</evidence>
<evidence type="ECO:0000256" key="3">
    <source>
        <dbReference type="ARBA" id="ARBA00011700"/>
    </source>
</evidence>
<dbReference type="EMBL" id="FYDG01000006">
    <property type="protein sequence ID" value="SNB74800.1"/>
    <property type="molecule type" value="Genomic_DNA"/>
</dbReference>
<dbReference type="RefSeq" id="WP_111390665.1">
    <property type="nucleotide sequence ID" value="NZ_FYDG01000006.1"/>
</dbReference>
<keyword evidence="8 14" id="KW-0472">Membrane</keyword>
<dbReference type="GO" id="GO:0015990">
    <property type="term" value="P:electron transport coupled proton transport"/>
    <property type="evidence" value="ECO:0007669"/>
    <property type="project" value="TreeGrafter"/>
</dbReference>
<evidence type="ECO:0000256" key="6">
    <source>
        <dbReference type="ARBA" id="ARBA00022692"/>
    </source>
</evidence>
<feature type="transmembrane region" description="Helical" evidence="14">
    <location>
        <begin position="21"/>
        <end position="42"/>
    </location>
</feature>
<dbReference type="InterPro" id="IPR050968">
    <property type="entry name" value="Cytochrome_c_oxidase_bac_sub4"/>
</dbReference>